<dbReference type="GO" id="GO:0061630">
    <property type="term" value="F:ubiquitin protein ligase activity"/>
    <property type="evidence" value="ECO:0000318"/>
    <property type="project" value="GO_Central"/>
</dbReference>
<evidence type="ECO:0000256" key="6">
    <source>
        <dbReference type="ARBA" id="ARBA00022771"/>
    </source>
</evidence>
<evidence type="ECO:0000256" key="10">
    <source>
        <dbReference type="SAM" id="MobiDB-lite"/>
    </source>
</evidence>
<evidence type="ECO:0000256" key="4">
    <source>
        <dbReference type="ARBA" id="ARBA00022723"/>
    </source>
</evidence>
<dbReference type="GO" id="GO:0000209">
    <property type="term" value="P:protein polyubiquitination"/>
    <property type="evidence" value="ECO:0007669"/>
    <property type="project" value="InterPro"/>
</dbReference>
<comment type="catalytic activity">
    <reaction evidence="1">
        <text>S-ubiquitinyl-[E2 ubiquitin-conjugating enzyme]-L-cysteine + [acceptor protein]-L-lysine = [E2 ubiquitin-conjugating enzyme]-L-cysteine + N(6)-ubiquitinyl-[acceptor protein]-L-lysine.</text>
        <dbReference type="EC" id="2.3.2.27"/>
    </reaction>
</comment>
<dbReference type="PROSITE" id="PS50103">
    <property type="entry name" value="ZF_C3H1"/>
    <property type="match status" value="2"/>
</dbReference>
<dbReference type="InterPro" id="IPR045072">
    <property type="entry name" value="MKRN-like"/>
</dbReference>
<evidence type="ECO:0000259" key="11">
    <source>
        <dbReference type="PROSITE" id="PS50089"/>
    </source>
</evidence>
<dbReference type="InterPro" id="IPR013083">
    <property type="entry name" value="Znf_RING/FYVE/PHD"/>
</dbReference>
<evidence type="ECO:0000256" key="5">
    <source>
        <dbReference type="ARBA" id="ARBA00022737"/>
    </source>
</evidence>
<dbReference type="PROSITE" id="PS50089">
    <property type="entry name" value="ZF_RING_2"/>
    <property type="match status" value="1"/>
</dbReference>
<dbReference type="SMART" id="SM00356">
    <property type="entry name" value="ZnF_C3H1"/>
    <property type="match status" value="2"/>
</dbReference>
<dbReference type="InterPro" id="IPR018957">
    <property type="entry name" value="Znf_C3HC4_RING-type"/>
</dbReference>
<evidence type="ECO:0000256" key="7">
    <source>
        <dbReference type="ARBA" id="ARBA00022786"/>
    </source>
</evidence>
<keyword evidence="4 9" id="KW-0479">Metal-binding</keyword>
<reference evidence="13" key="1">
    <citation type="submission" date="2020-11" db="EMBL/GenBank/DDBJ databases">
        <title>Gallus gallus (Chicken) genome, bGalGal1, GRCg7b, maternal haplotype autosomes + Z &amp; W.</title>
        <authorList>
            <person name="Warren W."/>
            <person name="Formenti G."/>
            <person name="Fedrigo O."/>
            <person name="Haase B."/>
            <person name="Mountcastle J."/>
            <person name="Balacco J."/>
            <person name="Tracey A."/>
            <person name="Schneider V."/>
            <person name="Okimoto R."/>
            <person name="Cheng H."/>
            <person name="Hawken R."/>
            <person name="Howe K."/>
            <person name="Jarvis E.D."/>
        </authorList>
    </citation>
    <scope>NUCLEOTIDE SEQUENCE [LARGE SCALE GENOMIC DNA]</scope>
    <source>
        <strain evidence="13">Broiler</strain>
    </source>
</reference>
<evidence type="ECO:0000259" key="12">
    <source>
        <dbReference type="PROSITE" id="PS50103"/>
    </source>
</evidence>
<dbReference type="EC" id="2.3.2.27" evidence="2"/>
<feature type="domain" description="C3H1-type" evidence="12">
    <location>
        <begin position="402"/>
        <end position="431"/>
    </location>
</feature>
<accession>A0A8V1A4J6</accession>
<reference evidence="13" key="3">
    <citation type="submission" date="2025-09" db="UniProtKB">
        <authorList>
            <consortium name="Ensembl"/>
        </authorList>
    </citation>
    <scope>IDENTIFICATION</scope>
    <source>
        <strain evidence="13">broiler</strain>
    </source>
</reference>
<keyword evidence="3" id="KW-0808">Transferase</keyword>
<dbReference type="Pfam" id="PF18044">
    <property type="entry name" value="zf-CCCH_4"/>
    <property type="match status" value="1"/>
</dbReference>
<name>A0A8V1A4J6_CHICK</name>
<evidence type="ECO:0000256" key="1">
    <source>
        <dbReference type="ARBA" id="ARBA00000900"/>
    </source>
</evidence>
<organism evidence="13 14">
    <name type="scientific">Gallus gallus</name>
    <name type="common">Chicken</name>
    <dbReference type="NCBI Taxonomy" id="9031"/>
    <lineage>
        <taxon>Eukaryota</taxon>
        <taxon>Metazoa</taxon>
        <taxon>Chordata</taxon>
        <taxon>Craniata</taxon>
        <taxon>Vertebrata</taxon>
        <taxon>Euteleostomi</taxon>
        <taxon>Archelosauria</taxon>
        <taxon>Archosauria</taxon>
        <taxon>Dinosauria</taxon>
        <taxon>Saurischia</taxon>
        <taxon>Theropoda</taxon>
        <taxon>Coelurosauria</taxon>
        <taxon>Aves</taxon>
        <taxon>Neognathae</taxon>
        <taxon>Galloanserae</taxon>
        <taxon>Galliformes</taxon>
        <taxon>Phasianidae</taxon>
        <taxon>Phasianinae</taxon>
        <taxon>Gallus</taxon>
    </lineage>
</organism>
<dbReference type="SMART" id="SM00184">
    <property type="entry name" value="RING"/>
    <property type="match status" value="1"/>
</dbReference>
<dbReference type="Gene3D" id="3.30.40.10">
    <property type="entry name" value="Zinc/RING finger domain, C3HC4 (zinc finger)"/>
    <property type="match status" value="1"/>
</dbReference>
<dbReference type="PROSITE" id="PS00518">
    <property type="entry name" value="ZF_RING_1"/>
    <property type="match status" value="1"/>
</dbReference>
<evidence type="ECO:0000313" key="13">
    <source>
        <dbReference type="Ensembl" id="ENSGALP00010040821.1"/>
    </source>
</evidence>
<reference evidence="13" key="2">
    <citation type="submission" date="2025-08" db="UniProtKB">
        <authorList>
            <consortium name="Ensembl"/>
        </authorList>
    </citation>
    <scope>IDENTIFICATION</scope>
    <source>
        <strain evidence="13">broiler</strain>
    </source>
</reference>
<dbReference type="InterPro" id="IPR041367">
    <property type="entry name" value="Znf-CCCH_4"/>
</dbReference>
<feature type="domain" description="C3H1-type" evidence="12">
    <location>
        <begin position="143"/>
        <end position="163"/>
    </location>
</feature>
<evidence type="ECO:0000256" key="9">
    <source>
        <dbReference type="PROSITE-ProRule" id="PRU00723"/>
    </source>
</evidence>
<evidence type="ECO:0000313" key="14">
    <source>
        <dbReference type="Proteomes" id="UP000000539"/>
    </source>
</evidence>
<keyword evidence="8 9" id="KW-0862">Zinc</keyword>
<dbReference type="FunFam" id="3.30.40.10:FF:000117">
    <property type="entry name" value="Probable E3 ubiquitin-protein ligase makorin-1"/>
    <property type="match status" value="1"/>
</dbReference>
<feature type="domain" description="RING-type" evidence="11">
    <location>
        <begin position="319"/>
        <end position="373"/>
    </location>
</feature>
<feature type="region of interest" description="Disordered" evidence="10">
    <location>
        <begin position="96"/>
        <end position="118"/>
    </location>
</feature>
<feature type="region of interest" description="Disordered" evidence="10">
    <location>
        <begin position="160"/>
        <end position="303"/>
    </location>
</feature>
<dbReference type="AlphaFoldDB" id="A0A8V1A4J6"/>
<keyword evidence="14" id="KW-1185">Reference proteome</keyword>
<feature type="zinc finger region" description="C3H1-type" evidence="9">
    <location>
        <begin position="402"/>
        <end position="431"/>
    </location>
</feature>
<evidence type="ECO:0000256" key="2">
    <source>
        <dbReference type="ARBA" id="ARBA00012483"/>
    </source>
</evidence>
<dbReference type="SUPFAM" id="SSF57850">
    <property type="entry name" value="RING/U-box"/>
    <property type="match status" value="1"/>
</dbReference>
<proteinExistence type="predicted"/>
<dbReference type="Pfam" id="PF00097">
    <property type="entry name" value="zf-C3HC4"/>
    <property type="match status" value="1"/>
</dbReference>
<dbReference type="GO" id="GO:0016567">
    <property type="term" value="P:protein ubiquitination"/>
    <property type="evidence" value="ECO:0000318"/>
    <property type="project" value="GO_Central"/>
</dbReference>
<feature type="compositionally biased region" description="Polar residues" evidence="10">
    <location>
        <begin position="275"/>
        <end position="293"/>
    </location>
</feature>
<dbReference type="Ensembl" id="ENSGALT00010066676.1">
    <property type="protein sequence ID" value="ENSGALP00010040821.1"/>
    <property type="gene ID" value="ENSGALG00010027527.1"/>
</dbReference>
<dbReference type="GeneTree" id="ENSGT00950000183077"/>
<feature type="zinc finger region" description="C3H1-type" evidence="9">
    <location>
        <begin position="143"/>
        <end position="163"/>
    </location>
</feature>
<keyword evidence="6 9" id="KW-0863">Zinc-finger</keyword>
<dbReference type="PANTHER" id="PTHR11224">
    <property type="entry name" value="MAKORIN-RELATED"/>
    <property type="match status" value="1"/>
</dbReference>
<protein>
    <recommendedName>
        <fullName evidence="2">RING-type E3 ubiquitin transferase</fullName>
        <ecNumber evidence="2">2.3.2.27</ecNumber>
    </recommendedName>
</protein>
<dbReference type="InterPro" id="IPR000571">
    <property type="entry name" value="Znf_CCCH"/>
</dbReference>
<feature type="region of interest" description="Disordered" evidence="10">
    <location>
        <begin position="434"/>
        <end position="461"/>
    </location>
</feature>
<sequence length="498" mass="54218">MEPGSLVASGALRGRGGSVRPLCRAVSPIIPPPAFPLESVGVKRKVPGGPSELGVQGGCPVLRSPCCLLPPHGEPGGHLRGCAAHFLLQPSLQPCHSRRDKAESGAPLGRKRGRVPESRCRGVMPHPCVLGPPPAMEFLPFRRDFARGSCRWGQRCRFSHGTKVAPPRHRTPGESGGSQHDPEQPLPAGNGRSPVHPRRGWSEPGAVGRSRGGAGHSSAPGTARTAFGLPRVEEDDGSENIPARGEPPGWAVRRGSVPARARRAAGPHLKGLRSDPSSAPSKATETAWTQCSEDPTEYGAAAAPVPSTDLRARSEAVVCGICMERVCEKALPEERLFGILPNCSHAFCLGCIRTWRRSRDFPSTVIKACPECRLTSAYYIPHKFWVSDGDEKQQLIESFKARTGRIRCKFFTRNRGRCPFGSDCIYLHELPSGPPPPRRSQQHLRMHAERSPSPSESSDEEEEVGFGFHLLEWTVLELELLYRSYTHELLFEDSSDSD</sequence>
<dbReference type="PANTHER" id="PTHR11224:SF39">
    <property type="entry name" value="RING-TYPE E3 UBIQUITIN TRANSFERASE"/>
    <property type="match status" value="1"/>
</dbReference>
<evidence type="ECO:0000256" key="3">
    <source>
        <dbReference type="ARBA" id="ARBA00022679"/>
    </source>
</evidence>
<evidence type="ECO:0000256" key="8">
    <source>
        <dbReference type="ARBA" id="ARBA00022833"/>
    </source>
</evidence>
<keyword evidence="7" id="KW-0833">Ubl conjugation pathway</keyword>
<keyword evidence="5" id="KW-0677">Repeat</keyword>
<dbReference type="Proteomes" id="UP000000539">
    <property type="component" value="Chromosome 26"/>
</dbReference>
<dbReference type="InterPro" id="IPR017907">
    <property type="entry name" value="Znf_RING_CS"/>
</dbReference>
<dbReference type="GO" id="GO:0008270">
    <property type="term" value="F:zinc ion binding"/>
    <property type="evidence" value="ECO:0007669"/>
    <property type="project" value="UniProtKB-KW"/>
</dbReference>
<dbReference type="InterPro" id="IPR001841">
    <property type="entry name" value="Znf_RING"/>
</dbReference>